<dbReference type="OrthoDB" id="3792649at2759"/>
<evidence type="ECO:0000313" key="1">
    <source>
        <dbReference type="EMBL" id="KAF2010243.1"/>
    </source>
</evidence>
<accession>A0A6A5XBF9</accession>
<evidence type="ECO:0008006" key="3">
    <source>
        <dbReference type="Google" id="ProtNLM"/>
    </source>
</evidence>
<gene>
    <name evidence="1" type="ORF">BU24DRAFT_73507</name>
</gene>
<name>A0A6A5XBF9_9PLEO</name>
<protein>
    <recommendedName>
        <fullName evidence="3">F-box domain-containing protein</fullName>
    </recommendedName>
</protein>
<proteinExistence type="predicted"/>
<dbReference type="GeneID" id="54291977"/>
<dbReference type="AlphaFoldDB" id="A0A6A5XBF9"/>
<reference evidence="1" key="1">
    <citation type="journal article" date="2020" name="Stud. Mycol.">
        <title>101 Dothideomycetes genomes: a test case for predicting lifestyles and emergence of pathogens.</title>
        <authorList>
            <person name="Haridas S."/>
            <person name="Albert R."/>
            <person name="Binder M."/>
            <person name="Bloem J."/>
            <person name="Labutti K."/>
            <person name="Salamov A."/>
            <person name="Andreopoulos B."/>
            <person name="Baker S."/>
            <person name="Barry K."/>
            <person name="Bills G."/>
            <person name="Bluhm B."/>
            <person name="Cannon C."/>
            <person name="Castanera R."/>
            <person name="Culley D."/>
            <person name="Daum C."/>
            <person name="Ezra D."/>
            <person name="Gonzalez J."/>
            <person name="Henrissat B."/>
            <person name="Kuo A."/>
            <person name="Liang C."/>
            <person name="Lipzen A."/>
            <person name="Lutzoni F."/>
            <person name="Magnuson J."/>
            <person name="Mondo S."/>
            <person name="Nolan M."/>
            <person name="Ohm R."/>
            <person name="Pangilinan J."/>
            <person name="Park H.-J."/>
            <person name="Ramirez L."/>
            <person name="Alfaro M."/>
            <person name="Sun H."/>
            <person name="Tritt A."/>
            <person name="Yoshinaga Y."/>
            <person name="Zwiers L.-H."/>
            <person name="Turgeon B."/>
            <person name="Goodwin S."/>
            <person name="Spatafora J."/>
            <person name="Crous P."/>
            <person name="Grigoriev I."/>
        </authorList>
    </citation>
    <scope>NUCLEOTIDE SEQUENCE</scope>
    <source>
        <strain evidence="1">CBS 175.79</strain>
    </source>
</reference>
<sequence>MPTELILLIGGHMSEADYLSLEASCRHFRYMLQGETKKGFHLLDRRKEMLRRIKRHICCQAAHEELEVLKGHRTTSSLLSLGKLFCSYCTSPHPVHLFKPDAILESLVTRVCRGAAGVIWVCKHRQMTFTEVKNAIPRSKAYAVYLCLHPDHYRDFDHPYLFDEYSYIRNTRADEKWFLHNNSVRFKTQPWGVFDTAPLRLGVSKINTHLCPHLRCSDKAFFDLMFAPIRRSIWAWPYLDTWSIFWCPHKNCYTRFFFMHLDHPQPSLQVQLALGNVLDPTAQEWLSHVQDKTY</sequence>
<dbReference type="RefSeq" id="XP_033378582.1">
    <property type="nucleotide sequence ID" value="XM_033534580.1"/>
</dbReference>
<dbReference type="EMBL" id="ML978077">
    <property type="protein sequence ID" value="KAF2010243.1"/>
    <property type="molecule type" value="Genomic_DNA"/>
</dbReference>
<dbReference type="Proteomes" id="UP000799778">
    <property type="component" value="Unassembled WGS sequence"/>
</dbReference>
<organism evidence="1 2">
    <name type="scientific">Aaosphaeria arxii CBS 175.79</name>
    <dbReference type="NCBI Taxonomy" id="1450172"/>
    <lineage>
        <taxon>Eukaryota</taxon>
        <taxon>Fungi</taxon>
        <taxon>Dikarya</taxon>
        <taxon>Ascomycota</taxon>
        <taxon>Pezizomycotina</taxon>
        <taxon>Dothideomycetes</taxon>
        <taxon>Pleosporomycetidae</taxon>
        <taxon>Pleosporales</taxon>
        <taxon>Pleosporales incertae sedis</taxon>
        <taxon>Aaosphaeria</taxon>
    </lineage>
</organism>
<keyword evidence="2" id="KW-1185">Reference proteome</keyword>
<evidence type="ECO:0000313" key="2">
    <source>
        <dbReference type="Proteomes" id="UP000799778"/>
    </source>
</evidence>